<evidence type="ECO:0000256" key="1">
    <source>
        <dbReference type="ARBA" id="ARBA00004202"/>
    </source>
</evidence>
<dbReference type="Pfam" id="PF00005">
    <property type="entry name" value="ABC_tran"/>
    <property type="match status" value="1"/>
</dbReference>
<dbReference type="Pfam" id="PF13732">
    <property type="entry name" value="DrrA1-3_C"/>
    <property type="match status" value="1"/>
</dbReference>
<accession>A0A918EG02</accession>
<evidence type="ECO:0000256" key="5">
    <source>
        <dbReference type="ARBA" id="ARBA00022840"/>
    </source>
</evidence>
<dbReference type="EMBL" id="BMRG01000017">
    <property type="protein sequence ID" value="GGP77917.1"/>
    <property type="molecule type" value="Genomic_DNA"/>
</dbReference>
<dbReference type="RefSeq" id="WP_189226650.1">
    <property type="nucleotide sequence ID" value="NZ_BMRG01000017.1"/>
</dbReference>
<keyword evidence="5 8" id="KW-0067">ATP-binding</keyword>
<keyword evidence="6" id="KW-0046">Antibiotic resistance</keyword>
<dbReference type="GO" id="GO:0005524">
    <property type="term" value="F:ATP binding"/>
    <property type="evidence" value="ECO:0007669"/>
    <property type="project" value="UniProtKB-KW"/>
</dbReference>
<reference evidence="8" key="2">
    <citation type="submission" date="2020-09" db="EMBL/GenBank/DDBJ databases">
        <authorList>
            <person name="Sun Q."/>
            <person name="Ohkuma M."/>
        </authorList>
    </citation>
    <scope>NUCLEOTIDE SEQUENCE</scope>
    <source>
        <strain evidence="8">JCM 3313</strain>
    </source>
</reference>
<evidence type="ECO:0000259" key="7">
    <source>
        <dbReference type="PROSITE" id="PS50893"/>
    </source>
</evidence>
<dbReference type="Gene3D" id="3.40.50.300">
    <property type="entry name" value="P-loop containing nucleotide triphosphate hydrolases"/>
    <property type="match status" value="1"/>
</dbReference>
<gene>
    <name evidence="8" type="ORF">GCM10010185_59760</name>
</gene>
<dbReference type="InterPro" id="IPR025302">
    <property type="entry name" value="DrrA1/2-like_C"/>
</dbReference>
<dbReference type="SMART" id="SM00382">
    <property type="entry name" value="AAA"/>
    <property type="match status" value="1"/>
</dbReference>
<keyword evidence="9" id="KW-1185">Reference proteome</keyword>
<keyword evidence="4" id="KW-0547">Nucleotide-binding</keyword>
<feature type="domain" description="ABC transporter" evidence="7">
    <location>
        <begin position="2"/>
        <end position="229"/>
    </location>
</feature>
<dbReference type="InterPro" id="IPR003593">
    <property type="entry name" value="AAA+_ATPase"/>
</dbReference>
<evidence type="ECO:0000313" key="8">
    <source>
        <dbReference type="EMBL" id="GGP77917.1"/>
    </source>
</evidence>
<dbReference type="PROSITE" id="PS00211">
    <property type="entry name" value="ABC_TRANSPORTER_1"/>
    <property type="match status" value="1"/>
</dbReference>
<dbReference type="PANTHER" id="PTHR42711">
    <property type="entry name" value="ABC TRANSPORTER ATP-BINDING PROTEIN"/>
    <property type="match status" value="1"/>
</dbReference>
<dbReference type="InterPro" id="IPR017871">
    <property type="entry name" value="ABC_transporter-like_CS"/>
</dbReference>
<evidence type="ECO:0000313" key="9">
    <source>
        <dbReference type="Proteomes" id="UP000639606"/>
    </source>
</evidence>
<sequence>MLKVSSISRSFGAHRVLDGVSFEVRPGRMTGFLGANGSGKTTTMRIVLGVLAAHGGEVTWDGAPITGAVRQRFGYMPEERGLYPKMKVGEQIAWLGQLHGLDRATARRNTDRLLADLELSQRAGDRLEELSLGNQQRAQVAAALVHDPLALILDEPFSGLDPIAVETVLGVLRERAANGVPVLFSSHQLSVVEQLCDDLVIISGGRIAASGERERLRAEHAAPRFQLVVDGDAGWLRDLAGVRVLDVDGPRAVFDLDGRTDQEVLRTALDRGAVRSFTPVVPSLDEIFKEVI</sequence>
<keyword evidence="3" id="KW-0813">Transport</keyword>
<dbReference type="InterPro" id="IPR003439">
    <property type="entry name" value="ABC_transporter-like_ATP-bd"/>
</dbReference>
<name>A0A918EG02_9PSEU</name>
<dbReference type="PANTHER" id="PTHR42711:SF5">
    <property type="entry name" value="ABC TRANSPORTER ATP-BINDING PROTEIN NATA"/>
    <property type="match status" value="1"/>
</dbReference>
<dbReference type="GO" id="GO:0046677">
    <property type="term" value="P:response to antibiotic"/>
    <property type="evidence" value="ECO:0007669"/>
    <property type="project" value="UniProtKB-KW"/>
</dbReference>
<dbReference type="PROSITE" id="PS50893">
    <property type="entry name" value="ABC_TRANSPORTER_2"/>
    <property type="match status" value="1"/>
</dbReference>
<reference evidence="8" key="1">
    <citation type="journal article" date="2014" name="Int. J. Syst. Evol. Microbiol.">
        <title>Complete genome sequence of Corynebacterium casei LMG S-19264T (=DSM 44701T), isolated from a smear-ripened cheese.</title>
        <authorList>
            <consortium name="US DOE Joint Genome Institute (JGI-PGF)"/>
            <person name="Walter F."/>
            <person name="Albersmeier A."/>
            <person name="Kalinowski J."/>
            <person name="Ruckert C."/>
        </authorList>
    </citation>
    <scope>NUCLEOTIDE SEQUENCE</scope>
    <source>
        <strain evidence="8">JCM 3313</strain>
    </source>
</reference>
<dbReference type="Proteomes" id="UP000639606">
    <property type="component" value="Unassembled WGS sequence"/>
</dbReference>
<proteinExistence type="inferred from homology"/>
<dbReference type="SUPFAM" id="SSF52540">
    <property type="entry name" value="P-loop containing nucleoside triphosphate hydrolases"/>
    <property type="match status" value="1"/>
</dbReference>
<dbReference type="InterPro" id="IPR050763">
    <property type="entry name" value="ABC_transporter_ATP-binding"/>
</dbReference>
<dbReference type="InterPro" id="IPR027417">
    <property type="entry name" value="P-loop_NTPase"/>
</dbReference>
<evidence type="ECO:0000256" key="4">
    <source>
        <dbReference type="ARBA" id="ARBA00022741"/>
    </source>
</evidence>
<protein>
    <submittedName>
        <fullName evidence="8">ABC transporter ATP-binding protein</fullName>
    </submittedName>
</protein>
<evidence type="ECO:0000256" key="6">
    <source>
        <dbReference type="ARBA" id="ARBA00023251"/>
    </source>
</evidence>
<dbReference type="GO" id="GO:0016887">
    <property type="term" value="F:ATP hydrolysis activity"/>
    <property type="evidence" value="ECO:0007669"/>
    <property type="project" value="InterPro"/>
</dbReference>
<organism evidence="8 9">
    <name type="scientific">Saccharothrix coeruleofusca</name>
    <dbReference type="NCBI Taxonomy" id="33919"/>
    <lineage>
        <taxon>Bacteria</taxon>
        <taxon>Bacillati</taxon>
        <taxon>Actinomycetota</taxon>
        <taxon>Actinomycetes</taxon>
        <taxon>Pseudonocardiales</taxon>
        <taxon>Pseudonocardiaceae</taxon>
        <taxon>Saccharothrix</taxon>
    </lineage>
</organism>
<evidence type="ECO:0000256" key="3">
    <source>
        <dbReference type="ARBA" id="ARBA00022448"/>
    </source>
</evidence>
<evidence type="ECO:0000256" key="2">
    <source>
        <dbReference type="ARBA" id="ARBA00005417"/>
    </source>
</evidence>
<comment type="caution">
    <text evidence="8">The sequence shown here is derived from an EMBL/GenBank/DDBJ whole genome shotgun (WGS) entry which is preliminary data.</text>
</comment>
<dbReference type="GO" id="GO:0005886">
    <property type="term" value="C:plasma membrane"/>
    <property type="evidence" value="ECO:0007669"/>
    <property type="project" value="UniProtKB-SubCell"/>
</dbReference>
<comment type="subcellular location">
    <subcellularLocation>
        <location evidence="1">Cell membrane</location>
        <topology evidence="1">Peripheral membrane protein</topology>
    </subcellularLocation>
</comment>
<comment type="similarity">
    <text evidence="2">Belongs to the ABC transporter superfamily.</text>
</comment>
<dbReference type="AlphaFoldDB" id="A0A918EG02"/>